<proteinExistence type="predicted"/>
<accession>A0A934R4P8</accession>
<protein>
    <submittedName>
        <fullName evidence="3">Uncharacterized protein</fullName>
    </submittedName>
</protein>
<feature type="compositionally biased region" description="Basic and acidic residues" evidence="1">
    <location>
        <begin position="237"/>
        <end position="255"/>
    </location>
</feature>
<dbReference type="RefSeq" id="WP_200351806.1">
    <property type="nucleotide sequence ID" value="NZ_BAABHZ010000006.1"/>
</dbReference>
<dbReference type="InterPro" id="IPR048049">
    <property type="entry name" value="Amuc_1100-like"/>
</dbReference>
<keyword evidence="2" id="KW-1133">Transmembrane helix</keyword>
<keyword evidence="2" id="KW-0812">Transmembrane</keyword>
<evidence type="ECO:0000256" key="2">
    <source>
        <dbReference type="SAM" id="Phobius"/>
    </source>
</evidence>
<feature type="region of interest" description="Disordered" evidence="1">
    <location>
        <begin position="237"/>
        <end position="263"/>
    </location>
</feature>
<keyword evidence="2" id="KW-0472">Membrane</keyword>
<organism evidence="3 4">
    <name type="scientific">Luteolibacter yonseiensis</name>
    <dbReference type="NCBI Taxonomy" id="1144680"/>
    <lineage>
        <taxon>Bacteria</taxon>
        <taxon>Pseudomonadati</taxon>
        <taxon>Verrucomicrobiota</taxon>
        <taxon>Verrucomicrobiia</taxon>
        <taxon>Verrucomicrobiales</taxon>
        <taxon>Verrucomicrobiaceae</taxon>
        <taxon>Luteolibacter</taxon>
    </lineage>
</organism>
<evidence type="ECO:0000313" key="3">
    <source>
        <dbReference type="EMBL" id="MBK1816882.1"/>
    </source>
</evidence>
<gene>
    <name evidence="3" type="ORF">JIN84_14750</name>
</gene>
<comment type="caution">
    <text evidence="3">The sequence shown here is derived from an EMBL/GenBank/DDBJ whole genome shotgun (WGS) entry which is preliminary data.</text>
</comment>
<evidence type="ECO:0000256" key="1">
    <source>
        <dbReference type="SAM" id="MobiDB-lite"/>
    </source>
</evidence>
<reference evidence="3" key="1">
    <citation type="submission" date="2021-01" db="EMBL/GenBank/DDBJ databases">
        <title>Modified the classification status of verrucomicrobia.</title>
        <authorList>
            <person name="Feng X."/>
        </authorList>
    </citation>
    <scope>NUCLEOTIDE SEQUENCE</scope>
    <source>
        <strain evidence="3">JCM 18052</strain>
    </source>
</reference>
<dbReference type="AlphaFoldDB" id="A0A934R4P8"/>
<name>A0A934R4P8_9BACT</name>
<sequence>MNWIKENKFLAGLAGGTLGGAIVLLVVGMLGSGKYDTAKENFDTSYEEASGFEKLPLYPKTEHKDAKNKALGEYVKLVEALQTDFEPFRPKEIKNVSPQEFTDSLLAANSEVRKAFEEGATVVPEPFFLGFERYKTSLASGNNTGVLNYQLGAIKSLLLALAKAKPTELKNFYRQPLPEEDNQTFAAADASVARAFPMELTFTGAEKSVREFLSALSKIDKQYVVIRALRIGNIKKDPPRTTDAQFDKPAGEEKPASGGGEAFSGGFVLPGDDAAAPAADASAPAAPAAADSSRILSQVLGTEQLQVFLRLDLLEFLPAKKLP</sequence>
<dbReference type="NCBIfam" id="NF038287">
    <property type="entry name" value="Amuc_1100_fam"/>
    <property type="match status" value="1"/>
</dbReference>
<dbReference type="EMBL" id="JAENIK010000011">
    <property type="protein sequence ID" value="MBK1816882.1"/>
    <property type="molecule type" value="Genomic_DNA"/>
</dbReference>
<keyword evidence="4" id="KW-1185">Reference proteome</keyword>
<dbReference type="Proteomes" id="UP000600139">
    <property type="component" value="Unassembled WGS sequence"/>
</dbReference>
<evidence type="ECO:0000313" key="4">
    <source>
        <dbReference type="Proteomes" id="UP000600139"/>
    </source>
</evidence>
<feature type="transmembrane region" description="Helical" evidence="2">
    <location>
        <begin position="9"/>
        <end position="31"/>
    </location>
</feature>